<dbReference type="PIRSF" id="PIRSF018293">
    <property type="entry name" value="TRAPP_I_complex_Bet3"/>
    <property type="match status" value="1"/>
</dbReference>
<dbReference type="EMBL" id="JABELV010000038">
    <property type="protein sequence ID" value="KAG7562158.1"/>
    <property type="molecule type" value="Genomic_DNA"/>
</dbReference>
<evidence type="ECO:0000313" key="8">
    <source>
        <dbReference type="EMBL" id="KAG7562158.1"/>
    </source>
</evidence>
<evidence type="ECO:0000256" key="4">
    <source>
        <dbReference type="ARBA" id="ARBA00022448"/>
    </source>
</evidence>
<dbReference type="Proteomes" id="UP000812966">
    <property type="component" value="Unassembled WGS sequence"/>
</dbReference>
<organism evidence="8 9">
    <name type="scientific">Filobasidium floriforme</name>
    <dbReference type="NCBI Taxonomy" id="5210"/>
    <lineage>
        <taxon>Eukaryota</taxon>
        <taxon>Fungi</taxon>
        <taxon>Dikarya</taxon>
        <taxon>Basidiomycota</taxon>
        <taxon>Agaricomycotina</taxon>
        <taxon>Tremellomycetes</taxon>
        <taxon>Filobasidiales</taxon>
        <taxon>Filobasidiaceae</taxon>
        <taxon>Filobasidium</taxon>
    </lineage>
</organism>
<keyword evidence="7" id="KW-0333">Golgi apparatus</keyword>
<comment type="caution">
    <text evidence="8">The sequence shown here is derived from an EMBL/GenBank/DDBJ whole genome shotgun (WGS) entry which is preliminary data.</text>
</comment>
<evidence type="ECO:0000256" key="6">
    <source>
        <dbReference type="ARBA" id="ARBA00022892"/>
    </source>
</evidence>
<comment type="subcellular location">
    <subcellularLocation>
        <location evidence="2">Endoplasmic reticulum</location>
    </subcellularLocation>
    <subcellularLocation>
        <location evidence="1">Golgi apparatus</location>
        <location evidence="1">cis-Golgi network</location>
    </subcellularLocation>
</comment>
<dbReference type="Pfam" id="PF04051">
    <property type="entry name" value="TRAPP"/>
    <property type="match status" value="2"/>
</dbReference>
<name>A0A8K0NP58_9TREE</name>
<dbReference type="FunFam" id="3.30.1380.20:FF:000001">
    <property type="entry name" value="Trafficking protein particle complex subunit BET3"/>
    <property type="match status" value="1"/>
</dbReference>
<dbReference type="GO" id="GO:0048193">
    <property type="term" value="P:Golgi vesicle transport"/>
    <property type="evidence" value="ECO:0007669"/>
    <property type="project" value="InterPro"/>
</dbReference>
<keyword evidence="9" id="KW-1185">Reference proteome</keyword>
<keyword evidence="5" id="KW-0256">Endoplasmic reticulum</keyword>
<gene>
    <name evidence="8" type="ORF">FFLO_02440</name>
</gene>
<dbReference type="CDD" id="cd14942">
    <property type="entry name" value="TRAPPC3_bet3"/>
    <property type="match status" value="1"/>
</dbReference>
<dbReference type="Gene3D" id="3.30.1380.20">
    <property type="entry name" value="Trafficking protein particle complex subunit 3"/>
    <property type="match status" value="1"/>
</dbReference>
<dbReference type="AlphaFoldDB" id="A0A8K0NP58"/>
<dbReference type="InterPro" id="IPR024096">
    <property type="entry name" value="NO_sig/Golgi_transp_ligand-bd"/>
</dbReference>
<dbReference type="GO" id="GO:0030008">
    <property type="term" value="C:TRAPP complex"/>
    <property type="evidence" value="ECO:0007669"/>
    <property type="project" value="InterPro"/>
</dbReference>
<dbReference type="PANTHER" id="PTHR13048">
    <property type="entry name" value="TRAFFICKING PROTEIN PARTICLE COMPLEX SUBUNIT 3"/>
    <property type="match status" value="1"/>
</dbReference>
<reference evidence="8" key="1">
    <citation type="submission" date="2020-04" db="EMBL/GenBank/DDBJ databases">
        <title>Analysis of mating type loci in Filobasidium floriforme.</title>
        <authorList>
            <person name="Nowrousian M."/>
        </authorList>
    </citation>
    <scope>NUCLEOTIDE SEQUENCE</scope>
    <source>
        <strain evidence="8">CBS 6242</strain>
    </source>
</reference>
<dbReference type="InterPro" id="IPR007194">
    <property type="entry name" value="TRAPP_component"/>
</dbReference>
<dbReference type="InterPro" id="IPR016721">
    <property type="entry name" value="Bet3"/>
</dbReference>
<sequence length="229" mass="25471">MSVAAANAKHYKALGEDQWKNRTEKVNAELFSLTYGALVVQLIKDYEDYGEVNKQLDKMGYNIGTRLIEDFLARTSMPRCADIRETAEVVSKVGFKSFLNITPTISFPQNNTQSTPSSAGAKGPTEFILTFDENPLAEFAELPKDAMGTKGKPQAGPTRTKWATGEVGGQEEGLWFSNIYCGVIRGCLEMIQMQVETTFLSDVLRGDESTDIHVKLVRMLEEEQPIDDE</sequence>
<dbReference type="OrthoDB" id="10262857at2759"/>
<keyword evidence="4" id="KW-0813">Transport</keyword>
<evidence type="ECO:0000256" key="7">
    <source>
        <dbReference type="ARBA" id="ARBA00023034"/>
    </source>
</evidence>
<evidence type="ECO:0000256" key="3">
    <source>
        <dbReference type="ARBA" id="ARBA00006218"/>
    </source>
</evidence>
<dbReference type="GO" id="GO:0005794">
    <property type="term" value="C:Golgi apparatus"/>
    <property type="evidence" value="ECO:0007669"/>
    <property type="project" value="UniProtKB-SubCell"/>
</dbReference>
<accession>A0A8K0NP58</accession>
<dbReference type="GO" id="GO:0016236">
    <property type="term" value="P:macroautophagy"/>
    <property type="evidence" value="ECO:0007669"/>
    <property type="project" value="UniProtKB-ARBA"/>
</dbReference>
<dbReference type="SUPFAM" id="SSF111126">
    <property type="entry name" value="Ligand-binding domain in the NO signalling and Golgi transport"/>
    <property type="match status" value="1"/>
</dbReference>
<comment type="similarity">
    <text evidence="3">Belongs to the TRAPP small subunits family. BET3 subfamily.</text>
</comment>
<evidence type="ECO:0000256" key="1">
    <source>
        <dbReference type="ARBA" id="ARBA00004222"/>
    </source>
</evidence>
<dbReference type="GO" id="GO:0005783">
    <property type="term" value="C:endoplasmic reticulum"/>
    <property type="evidence" value="ECO:0007669"/>
    <property type="project" value="UniProtKB-SubCell"/>
</dbReference>
<evidence type="ECO:0000313" key="9">
    <source>
        <dbReference type="Proteomes" id="UP000812966"/>
    </source>
</evidence>
<protein>
    <recommendedName>
        <fullName evidence="10">Trafficking protein particle complex subunit BET3</fullName>
    </recommendedName>
</protein>
<keyword evidence="6" id="KW-0931">ER-Golgi transport</keyword>
<evidence type="ECO:0008006" key="10">
    <source>
        <dbReference type="Google" id="ProtNLM"/>
    </source>
</evidence>
<evidence type="ECO:0000256" key="5">
    <source>
        <dbReference type="ARBA" id="ARBA00022824"/>
    </source>
</evidence>
<evidence type="ECO:0000256" key="2">
    <source>
        <dbReference type="ARBA" id="ARBA00004240"/>
    </source>
</evidence>
<proteinExistence type="inferred from homology"/>